<reference evidence="2 3" key="1">
    <citation type="journal article" date="2020" name="Microb. Ecol.">
        <title>Ecogenomics of the Marine Benthic Filamentous Cyanobacterium Adonisia.</title>
        <authorList>
            <person name="Walter J.M."/>
            <person name="Coutinho F.H."/>
            <person name="Leomil L."/>
            <person name="Hargreaves P.I."/>
            <person name="Campeao M.E."/>
            <person name="Vieira V.V."/>
            <person name="Silva B.S."/>
            <person name="Fistarol G.O."/>
            <person name="Salomon P.S."/>
            <person name="Sawabe T."/>
            <person name="Mino S."/>
            <person name="Hosokawa M."/>
            <person name="Miyashita H."/>
            <person name="Maruyama F."/>
            <person name="van Verk M.C."/>
            <person name="Dutilh B.E."/>
            <person name="Thompson C.C."/>
            <person name="Thompson F.L."/>
        </authorList>
    </citation>
    <scope>NUCLEOTIDE SEQUENCE [LARGE SCALE GENOMIC DNA]</scope>
    <source>
        <strain evidence="2 3">CCMR0081</strain>
    </source>
</reference>
<keyword evidence="2" id="KW-0808">Transferase</keyword>
<evidence type="ECO:0000313" key="2">
    <source>
        <dbReference type="EMBL" id="NEZ60066.1"/>
    </source>
</evidence>
<comment type="caution">
    <text evidence="2">The sequence shown here is derived from an EMBL/GenBank/DDBJ whole genome shotgun (WGS) entry which is preliminary data.</text>
</comment>
<gene>
    <name evidence="2" type="ORF">DXZ20_31365</name>
</gene>
<dbReference type="GO" id="GO:0008757">
    <property type="term" value="F:S-adenosylmethionine-dependent methyltransferase activity"/>
    <property type="evidence" value="ECO:0007669"/>
    <property type="project" value="InterPro"/>
</dbReference>
<evidence type="ECO:0000313" key="3">
    <source>
        <dbReference type="Proteomes" id="UP000481033"/>
    </source>
</evidence>
<dbReference type="Proteomes" id="UP000481033">
    <property type="component" value="Unassembled WGS sequence"/>
</dbReference>
<sequence>MVVSQLQAVAQRFDQEYGGKSFELPDEVEEMAVFREWVAGSLTPRITTKFWEVARPKKGQRCLDLGCGLSFLIYPWKEWKAVFVGQEISKVAQAALNQRGPQLDSKLFKGVQLAPAHKLDYEPATFDLVIATGFSCYYPLDYWERVMTAVKPCLKPGGHFIFDVINPEEELAENWAILETYLGADVELVDLPHWRGLIKRMGAKVTKQVAGEVFHTYRVQWP</sequence>
<protein>
    <submittedName>
        <fullName evidence="2">Class I SAM-dependent methyltransferase</fullName>
    </submittedName>
</protein>
<dbReference type="AlphaFoldDB" id="A0A6M0RVC0"/>
<dbReference type="EMBL" id="QXHD01000004">
    <property type="protein sequence ID" value="NEZ60066.1"/>
    <property type="molecule type" value="Genomic_DNA"/>
</dbReference>
<dbReference type="SUPFAM" id="SSF53335">
    <property type="entry name" value="S-adenosyl-L-methionine-dependent methyltransferases"/>
    <property type="match status" value="1"/>
</dbReference>
<dbReference type="Gene3D" id="3.40.50.150">
    <property type="entry name" value="Vaccinia Virus protein VP39"/>
    <property type="match status" value="1"/>
</dbReference>
<dbReference type="Pfam" id="PF08241">
    <property type="entry name" value="Methyltransf_11"/>
    <property type="match status" value="1"/>
</dbReference>
<keyword evidence="2" id="KW-0489">Methyltransferase</keyword>
<name>A0A6M0RVC0_9CYAN</name>
<dbReference type="RefSeq" id="WP_163702768.1">
    <property type="nucleotide sequence ID" value="NZ_QXHD01000004.1"/>
</dbReference>
<evidence type="ECO:0000259" key="1">
    <source>
        <dbReference type="Pfam" id="PF08241"/>
    </source>
</evidence>
<dbReference type="InterPro" id="IPR013216">
    <property type="entry name" value="Methyltransf_11"/>
</dbReference>
<dbReference type="InterPro" id="IPR029063">
    <property type="entry name" value="SAM-dependent_MTases_sf"/>
</dbReference>
<dbReference type="GO" id="GO:0032259">
    <property type="term" value="P:methylation"/>
    <property type="evidence" value="ECO:0007669"/>
    <property type="project" value="UniProtKB-KW"/>
</dbReference>
<organism evidence="2 3">
    <name type="scientific">Adonisia turfae CCMR0081</name>
    <dbReference type="NCBI Taxonomy" id="2292702"/>
    <lineage>
        <taxon>Bacteria</taxon>
        <taxon>Bacillati</taxon>
        <taxon>Cyanobacteriota</taxon>
        <taxon>Adonisia</taxon>
        <taxon>Adonisia turfae</taxon>
    </lineage>
</organism>
<proteinExistence type="predicted"/>
<feature type="domain" description="Methyltransferase type 11" evidence="1">
    <location>
        <begin position="63"/>
        <end position="162"/>
    </location>
</feature>
<accession>A0A6M0RVC0</accession>
<keyword evidence="3" id="KW-1185">Reference proteome</keyword>
<dbReference type="CDD" id="cd02440">
    <property type="entry name" value="AdoMet_MTases"/>
    <property type="match status" value="1"/>
</dbReference>